<feature type="region of interest" description="Disordered" evidence="2">
    <location>
        <begin position="1639"/>
        <end position="1690"/>
    </location>
</feature>
<comment type="caution">
    <text evidence="6">The sequence shown here is derived from an EMBL/GenBank/DDBJ whole genome shotgun (WGS) entry which is preliminary data.</text>
</comment>
<evidence type="ECO:0000259" key="5">
    <source>
        <dbReference type="Pfam" id="PF24883"/>
    </source>
</evidence>
<evidence type="ECO:0000256" key="2">
    <source>
        <dbReference type="SAM" id="MobiDB-lite"/>
    </source>
</evidence>
<feature type="transmembrane region" description="Helical" evidence="3">
    <location>
        <begin position="1423"/>
        <end position="1454"/>
    </location>
</feature>
<feature type="compositionally biased region" description="Basic and acidic residues" evidence="2">
    <location>
        <begin position="1639"/>
        <end position="1650"/>
    </location>
</feature>
<evidence type="ECO:0000256" key="1">
    <source>
        <dbReference type="ARBA" id="ARBA00022737"/>
    </source>
</evidence>
<evidence type="ECO:0000313" key="7">
    <source>
        <dbReference type="Proteomes" id="UP001303647"/>
    </source>
</evidence>
<keyword evidence="3" id="KW-0472">Membrane</keyword>
<dbReference type="InterPro" id="IPR056884">
    <property type="entry name" value="NPHP3-like_N"/>
</dbReference>
<keyword evidence="3" id="KW-0812">Transmembrane</keyword>
<name>A0AAN7HGR9_9PEZI</name>
<feature type="domain" description="AB hydrolase-1" evidence="4">
    <location>
        <begin position="57"/>
        <end position="188"/>
    </location>
</feature>
<reference evidence="6" key="1">
    <citation type="journal article" date="2023" name="Mol. Phylogenet. Evol.">
        <title>Genome-scale phylogeny and comparative genomics of the fungal order Sordariales.</title>
        <authorList>
            <person name="Hensen N."/>
            <person name="Bonometti L."/>
            <person name="Westerberg I."/>
            <person name="Brannstrom I.O."/>
            <person name="Guillou S."/>
            <person name="Cros-Aarteil S."/>
            <person name="Calhoun S."/>
            <person name="Haridas S."/>
            <person name="Kuo A."/>
            <person name="Mondo S."/>
            <person name="Pangilinan J."/>
            <person name="Riley R."/>
            <person name="LaButti K."/>
            <person name="Andreopoulos B."/>
            <person name="Lipzen A."/>
            <person name="Chen C."/>
            <person name="Yan M."/>
            <person name="Daum C."/>
            <person name="Ng V."/>
            <person name="Clum A."/>
            <person name="Steindorff A."/>
            <person name="Ohm R.A."/>
            <person name="Martin F."/>
            <person name="Silar P."/>
            <person name="Natvig D.O."/>
            <person name="Lalanne C."/>
            <person name="Gautier V."/>
            <person name="Ament-Velasquez S.L."/>
            <person name="Kruys A."/>
            <person name="Hutchinson M.I."/>
            <person name="Powell A.J."/>
            <person name="Barry K."/>
            <person name="Miller A.N."/>
            <person name="Grigoriev I.V."/>
            <person name="Debuchy R."/>
            <person name="Gladieux P."/>
            <person name="Hiltunen Thoren M."/>
            <person name="Johannesson H."/>
        </authorList>
    </citation>
    <scope>NUCLEOTIDE SEQUENCE</scope>
    <source>
        <strain evidence="6">CBS 359.72</strain>
    </source>
</reference>
<evidence type="ECO:0000256" key="3">
    <source>
        <dbReference type="SAM" id="Phobius"/>
    </source>
</evidence>
<dbReference type="InterPro" id="IPR029058">
    <property type="entry name" value="AB_hydrolase_fold"/>
</dbReference>
<keyword evidence="3" id="KW-1133">Transmembrane helix</keyword>
<dbReference type="Pfam" id="PF12697">
    <property type="entry name" value="Abhydrolase_6"/>
    <property type="match status" value="1"/>
</dbReference>
<dbReference type="Gene3D" id="3.40.50.300">
    <property type="entry name" value="P-loop containing nucleotide triphosphate hydrolases"/>
    <property type="match status" value="1"/>
</dbReference>
<evidence type="ECO:0000313" key="6">
    <source>
        <dbReference type="EMBL" id="KAK4244847.1"/>
    </source>
</evidence>
<reference evidence="6" key="2">
    <citation type="submission" date="2023-05" db="EMBL/GenBank/DDBJ databases">
        <authorList>
            <consortium name="Lawrence Berkeley National Laboratory"/>
            <person name="Steindorff A."/>
            <person name="Hensen N."/>
            <person name="Bonometti L."/>
            <person name="Westerberg I."/>
            <person name="Brannstrom I.O."/>
            <person name="Guillou S."/>
            <person name="Cros-Aarteil S."/>
            <person name="Calhoun S."/>
            <person name="Haridas S."/>
            <person name="Kuo A."/>
            <person name="Mondo S."/>
            <person name="Pangilinan J."/>
            <person name="Riley R."/>
            <person name="Labutti K."/>
            <person name="Andreopoulos B."/>
            <person name="Lipzen A."/>
            <person name="Chen C."/>
            <person name="Yanf M."/>
            <person name="Daum C."/>
            <person name="Ng V."/>
            <person name="Clum A."/>
            <person name="Ohm R."/>
            <person name="Martin F."/>
            <person name="Silar P."/>
            <person name="Natvig D."/>
            <person name="Lalanne C."/>
            <person name="Gautier V."/>
            <person name="Ament-Velasquez S.L."/>
            <person name="Kruys A."/>
            <person name="Hutchinson M.I."/>
            <person name="Powell A.J."/>
            <person name="Barry K."/>
            <person name="Miller A.N."/>
            <person name="Grigoriev I.V."/>
            <person name="Debuchy R."/>
            <person name="Gladieux P."/>
            <person name="Thoren M.H."/>
            <person name="Johannesson H."/>
        </authorList>
    </citation>
    <scope>NUCLEOTIDE SEQUENCE</scope>
    <source>
        <strain evidence="6">CBS 359.72</strain>
    </source>
</reference>
<dbReference type="PANTHER" id="PTHR10039">
    <property type="entry name" value="AMELOGENIN"/>
    <property type="match status" value="1"/>
</dbReference>
<evidence type="ECO:0000259" key="4">
    <source>
        <dbReference type="Pfam" id="PF12697"/>
    </source>
</evidence>
<dbReference type="InterPro" id="IPR027417">
    <property type="entry name" value="P-loop_NTPase"/>
</dbReference>
<feature type="region of interest" description="Disordered" evidence="2">
    <location>
        <begin position="1"/>
        <end position="47"/>
    </location>
</feature>
<dbReference type="InterPro" id="IPR000073">
    <property type="entry name" value="AB_hydrolase_1"/>
</dbReference>
<dbReference type="Proteomes" id="UP001303647">
    <property type="component" value="Unassembled WGS sequence"/>
</dbReference>
<dbReference type="Pfam" id="PF24883">
    <property type="entry name" value="NPHP3_N"/>
    <property type="match status" value="1"/>
</dbReference>
<proteinExistence type="predicted"/>
<gene>
    <name evidence="6" type="ORF">C7999DRAFT_34830</name>
</gene>
<feature type="transmembrane region" description="Helical" evidence="3">
    <location>
        <begin position="1494"/>
        <end position="1516"/>
    </location>
</feature>
<accession>A0AAN7HGR9</accession>
<dbReference type="SUPFAM" id="SSF53474">
    <property type="entry name" value="alpha/beta-Hydrolases"/>
    <property type="match status" value="1"/>
</dbReference>
<dbReference type="Gene3D" id="3.40.50.1820">
    <property type="entry name" value="alpha/beta hydrolase"/>
    <property type="match status" value="1"/>
</dbReference>
<dbReference type="EMBL" id="MU857722">
    <property type="protein sequence ID" value="KAK4244847.1"/>
    <property type="molecule type" value="Genomic_DNA"/>
</dbReference>
<organism evidence="6 7">
    <name type="scientific">Corynascus novoguineensis</name>
    <dbReference type="NCBI Taxonomy" id="1126955"/>
    <lineage>
        <taxon>Eukaryota</taxon>
        <taxon>Fungi</taxon>
        <taxon>Dikarya</taxon>
        <taxon>Ascomycota</taxon>
        <taxon>Pezizomycotina</taxon>
        <taxon>Sordariomycetes</taxon>
        <taxon>Sordariomycetidae</taxon>
        <taxon>Sordariales</taxon>
        <taxon>Chaetomiaceae</taxon>
        <taxon>Corynascus</taxon>
    </lineage>
</organism>
<feature type="compositionally biased region" description="Polar residues" evidence="2">
    <location>
        <begin position="1672"/>
        <end position="1690"/>
    </location>
</feature>
<keyword evidence="1" id="KW-0677">Repeat</keyword>
<keyword evidence="7" id="KW-1185">Reference proteome</keyword>
<feature type="domain" description="Nephrocystin 3-like N-terminal" evidence="5">
    <location>
        <begin position="380"/>
        <end position="562"/>
    </location>
</feature>
<protein>
    <submittedName>
        <fullName evidence="6">Uncharacterized protein</fullName>
    </submittedName>
</protein>
<feature type="transmembrane region" description="Helical" evidence="3">
    <location>
        <begin position="1466"/>
        <end position="1487"/>
    </location>
</feature>
<dbReference type="SUPFAM" id="SSF52540">
    <property type="entry name" value="P-loop containing nucleoside triphosphate hydrolases"/>
    <property type="match status" value="1"/>
</dbReference>
<feature type="transmembrane region" description="Helical" evidence="3">
    <location>
        <begin position="1380"/>
        <end position="1402"/>
    </location>
</feature>
<dbReference type="PANTHER" id="PTHR10039:SF14">
    <property type="entry name" value="NACHT DOMAIN-CONTAINING PROTEIN"/>
    <property type="match status" value="1"/>
</dbReference>
<sequence length="1805" mass="202794">MFRRFTSRSEASPETAMSEDEDEEPGFPAQLHQEYTPPPERRDTSKASYHGAAAVDIVLVHGLGSNYNTTWAHKRDDGSRYHWIRERLPKDIPDARILGFEYPSRWYDDPVTTSLTECASQLLRSLIQDRCHIEGPEMCRTRRTRPIIFVGHSFGGLVIKQAMVMASQVLSSNSPRIKYENHRDILSAIAGVVFLGTPHRGSSFAALAGLKISLGSHLLRVQANDEIITILKPDSYVLDELQRTFAQLCSDERMRDLKLICYYEMRVVPYLRKLVVSQSSASLDGAECHGMNANHMDMNAFYEGDQGRHDSNYGHFIADIRSVFQNAPPLVSKRFDNWVYGSDTPNADRERLQRWLDPSRDVQTITYTEKLDIQRAAPYTCQWIHNTKAFNDWKLGSETGNSTLWITGTAGSGKSVLAAYIINALKNGGQATHGHSESCSEPIAKPCGFRDRSVPVLMFFCGVDRKSESTDRMLATLVHQLLLSRPKSQELFDIAEEMYRETLKGDKAWSSTLAKYLAMMINVAGPVFIVIDNLEDIPQPALLLEKLSVLRKETNVHLLISSQETDQVARALDTHFDVRTPLCITDHSSEDIRQFTELHGTALMTAKPQLQEKKDFIMKTLHERAQGMFQWVNSALEQLESLVDPREVETELNSIQGNLTKSYDKIFERLLAGRDDAEERRIQIALKWIAASATPVTAVDVKIAYMIDEIMSRRDQNMNKGRMSPDTERRIQQLFDKEESREVAEREAKQYLGSIVNVRSDGTLQFKHPTFLRALATPDTIVTPASKLKFRLSDAHRDLAVTCMTVCQTTTYVHANSFISWRMPLVQYAWNFWAYHSNQAETGFTTAEDGAQLRSLLQVYPNMQGDLEKQQSFQTAFNKMIDGATRDAILYMEALIDFMSRPLRAVSGRFSDREYVLSLQRAQESLIQPTKDLCALRKSLFDPISSRLQHLAKAVKTAAEQPCPRSTPGTLQRKTADRVSGAMTNLLGLPPSSVTKLALDTYLESNPILPRPYGAPRLLIEIARNLRVTALRLAVDPIYSALLLTAGGRSFSPLHPLVYLAQLFEEAGRYPYWDTLPPGTDVMEPFICATEDPEFPSAKFVLHCFEWREPQRTKTDAAVPVPQTPTSTATAMSEFGGYYTRTAFVHIDMRPSPGTGQAIGLTRVSTENWEQVRRLHQAKAAHFYAAQETYALFRSSDDWLNRNIINPLANLHMRFSFAVEEHTDLSLYQEDAATVLNAYAPVEVREAPLKTFIIALPYMFRVYFVQYIVKLLECFGQVGIQVLTTHWTKIESALSELRGVGALWRRLLPGSWGRTTDHFGNEIPRVNPAYLVPAAALFYLRCLYFPAWGGYMWYHSWTKFHYAWHHPAAYLELQNQLSYGFWRCLWVVLIAFCNIMVGEMAVGMTRLPPNIANRWTRGIASTYALFYSMCTLTRTLFTIAAALATLSACGLVMLRDAETVAELFRFSFYFWFTVFVQLILGMVQLGVLEKGGGWIALLGGAVAQLTAIIICTYYYLPITRFFWACMKPARWMAVWIWMNWLQASVVAAKCIGMSCLALGVWRAYWYMHKFLWDPHDIEGSLKKLLEASNLARATLGANINSNNNNNNNGTSLGQLVVRNVTPGDFKRIGWYPLGEKRLESSSQYGEDHHHQQPPTIAVHGSSTPPRSARRLTPSSLTNQTPQPTASSASFLLTGPSRAETPLTKSTQSAQKDLSEGLGQAVVGLQQYLASDSGLKRDVERLGHAVDAAVLASGDGVGRAVDKVLSGAQEVGERAFEAASEKGLGGLRIVGRDLLLVGGGGKVKEE</sequence>
<feature type="transmembrane region" description="Helical" evidence="3">
    <location>
        <begin position="1536"/>
        <end position="1561"/>
    </location>
</feature>